<proteinExistence type="predicted"/>
<dbReference type="EMBL" id="LJGZ01000092">
    <property type="protein sequence ID" value="OEV18550.1"/>
    <property type="molecule type" value="Genomic_DNA"/>
</dbReference>
<dbReference type="OrthoDB" id="3432393at2"/>
<feature type="transmembrane region" description="Helical" evidence="2">
    <location>
        <begin position="192"/>
        <end position="221"/>
    </location>
</feature>
<feature type="transmembrane region" description="Helical" evidence="2">
    <location>
        <begin position="164"/>
        <end position="185"/>
    </location>
</feature>
<sequence length="267" mass="27252">MSTLSPRPAPAAPRALPAPTGGGFPGAVRAEWTKLRSLRSPYICLSAGALLTVVFTFYYGSIARINDHPVQPLGNAGVASVVLVQFAVVVLAMVAVTSEYTTGSVRSSLLWVPVRRHVLLAKSLVAGVVGFGAGLLYAVLGMAVAWPSFDGHATFDAAEATARALAMAAALALTAVLSVGVSFALRNAAGALSALFGLLSALPALCVGLGGTFLLTVDSYLPQTAGGHFMLGDGGAPYPRWAGLLIVAAWAAVAQLAGRALLVRRDA</sequence>
<dbReference type="PATRIC" id="fig|518642.7.peg.4146"/>
<keyword evidence="2" id="KW-0812">Transmembrane</keyword>
<comment type="caution">
    <text evidence="3">The sequence shown here is derived from an EMBL/GenBank/DDBJ whole genome shotgun (WGS) entry which is preliminary data.</text>
</comment>
<feature type="transmembrane region" description="Helical" evidence="2">
    <location>
        <begin position="42"/>
        <end position="61"/>
    </location>
</feature>
<dbReference type="Pfam" id="PF12730">
    <property type="entry name" value="ABC2_membrane_4"/>
    <property type="match status" value="1"/>
</dbReference>
<protein>
    <submittedName>
        <fullName evidence="3">ABC transporter permease</fullName>
    </submittedName>
</protein>
<dbReference type="Proteomes" id="UP000175971">
    <property type="component" value="Unassembled WGS sequence"/>
</dbReference>
<keyword evidence="2" id="KW-1133">Transmembrane helix</keyword>
<feature type="transmembrane region" description="Helical" evidence="2">
    <location>
        <begin position="73"/>
        <end position="98"/>
    </location>
</feature>
<evidence type="ECO:0000313" key="4">
    <source>
        <dbReference type="Proteomes" id="UP000175971"/>
    </source>
</evidence>
<reference evidence="3 4" key="1">
    <citation type="journal article" date="2016" name="Front. Microbiol.">
        <title>Comparative Genomics Analysis of Streptomyces Species Reveals Their Adaptation to the Marine Environment and Their Diversity at the Genomic Level.</title>
        <authorList>
            <person name="Tian X."/>
            <person name="Zhang Z."/>
            <person name="Yang T."/>
            <person name="Chen M."/>
            <person name="Li J."/>
            <person name="Chen F."/>
            <person name="Yang J."/>
            <person name="Li W."/>
            <person name="Zhang B."/>
            <person name="Zhang Z."/>
            <person name="Wu J."/>
            <person name="Zhang C."/>
            <person name="Long L."/>
            <person name="Xiao J."/>
        </authorList>
    </citation>
    <scope>NUCLEOTIDE SEQUENCE [LARGE SCALE GENOMIC DNA]</scope>
    <source>
        <strain evidence="3 4">SCSIO M10372</strain>
    </source>
</reference>
<organism evidence="3 4">
    <name type="scientific">Streptomyces nanshensis</name>
    <dbReference type="NCBI Taxonomy" id="518642"/>
    <lineage>
        <taxon>Bacteria</taxon>
        <taxon>Bacillati</taxon>
        <taxon>Actinomycetota</taxon>
        <taxon>Actinomycetes</taxon>
        <taxon>Kitasatosporales</taxon>
        <taxon>Streptomycetaceae</taxon>
        <taxon>Streptomyces</taxon>
    </lineage>
</organism>
<dbReference type="RefSeq" id="WP_070202363.1">
    <property type="nucleotide sequence ID" value="NZ_LJGZ01000092.1"/>
</dbReference>
<gene>
    <name evidence="3" type="ORF">AN221_21835</name>
</gene>
<evidence type="ECO:0000313" key="3">
    <source>
        <dbReference type="EMBL" id="OEV18550.1"/>
    </source>
</evidence>
<evidence type="ECO:0000256" key="2">
    <source>
        <dbReference type="SAM" id="Phobius"/>
    </source>
</evidence>
<feature type="transmembrane region" description="Helical" evidence="2">
    <location>
        <begin position="119"/>
        <end position="144"/>
    </location>
</feature>
<name>A0A1E7LQS9_9ACTN</name>
<feature type="transmembrane region" description="Helical" evidence="2">
    <location>
        <begin position="241"/>
        <end position="262"/>
    </location>
</feature>
<dbReference type="AlphaFoldDB" id="A0A1E7LQS9"/>
<keyword evidence="2" id="KW-0472">Membrane</keyword>
<feature type="region of interest" description="Disordered" evidence="1">
    <location>
        <begin position="1"/>
        <end position="20"/>
    </location>
</feature>
<keyword evidence="4" id="KW-1185">Reference proteome</keyword>
<evidence type="ECO:0000256" key="1">
    <source>
        <dbReference type="SAM" id="MobiDB-lite"/>
    </source>
</evidence>
<feature type="compositionally biased region" description="Low complexity" evidence="1">
    <location>
        <begin position="1"/>
        <end position="19"/>
    </location>
</feature>
<accession>A0A1E7LQS9</accession>